<evidence type="ECO:0000256" key="1">
    <source>
        <dbReference type="SAM" id="MobiDB-lite"/>
    </source>
</evidence>
<gene>
    <name evidence="2" type="ORF">TSPGSL018_26019</name>
</gene>
<accession>A0A061QSQ8</accession>
<protein>
    <submittedName>
        <fullName evidence="2">Uncharacterized protein</fullName>
    </submittedName>
</protein>
<proteinExistence type="predicted"/>
<sequence length="85" mass="9259">AEPLRLPDALHGLRRPPAALQQRAGAVGEGDDDLRAERVEDRAVDLLDGLDVEAMGIGVGLFGLWPGLRVERLHEPADEETGRRE</sequence>
<dbReference type="EMBL" id="GBEZ01025598">
    <property type="protein sequence ID" value="JAC61509.1"/>
    <property type="molecule type" value="Transcribed_RNA"/>
</dbReference>
<feature type="non-terminal residue" evidence="2">
    <location>
        <position position="85"/>
    </location>
</feature>
<feature type="region of interest" description="Disordered" evidence="1">
    <location>
        <begin position="1"/>
        <end position="32"/>
    </location>
</feature>
<feature type="non-terminal residue" evidence="2">
    <location>
        <position position="1"/>
    </location>
</feature>
<organism evidence="2">
    <name type="scientific">Tetraselmis sp. GSL018</name>
    <dbReference type="NCBI Taxonomy" id="582737"/>
    <lineage>
        <taxon>Eukaryota</taxon>
        <taxon>Viridiplantae</taxon>
        <taxon>Chlorophyta</taxon>
        <taxon>core chlorophytes</taxon>
        <taxon>Chlorodendrophyceae</taxon>
        <taxon>Chlorodendrales</taxon>
        <taxon>Chlorodendraceae</taxon>
        <taxon>Tetraselmis</taxon>
    </lineage>
</organism>
<name>A0A061QSQ8_9CHLO</name>
<reference evidence="2" key="1">
    <citation type="submission" date="2014-05" db="EMBL/GenBank/DDBJ databases">
        <title>The transcriptome of the halophilic microalga Tetraselmis sp. GSL018 isolated from the Great Salt Lake, Utah.</title>
        <authorList>
            <person name="Jinkerson R.E."/>
            <person name="D'Adamo S."/>
            <person name="Posewitz M.C."/>
        </authorList>
    </citation>
    <scope>NUCLEOTIDE SEQUENCE</scope>
    <source>
        <strain evidence="2">GSL018</strain>
    </source>
</reference>
<dbReference type="AlphaFoldDB" id="A0A061QSQ8"/>
<evidence type="ECO:0000313" key="2">
    <source>
        <dbReference type="EMBL" id="JAC61509.1"/>
    </source>
</evidence>